<dbReference type="CDD" id="cd02440">
    <property type="entry name" value="AdoMet_MTases"/>
    <property type="match status" value="1"/>
</dbReference>
<name>A0A9X2DMP9_9BACI</name>
<dbReference type="PANTHER" id="PTHR43861:SF1">
    <property type="entry name" value="TRANS-ACONITATE 2-METHYLTRANSFERASE"/>
    <property type="match status" value="1"/>
</dbReference>
<keyword evidence="3" id="KW-1185">Reference proteome</keyword>
<dbReference type="GO" id="GO:0008757">
    <property type="term" value="F:S-adenosylmethionine-dependent methyltransferase activity"/>
    <property type="evidence" value="ECO:0007669"/>
    <property type="project" value="InterPro"/>
</dbReference>
<comment type="caution">
    <text evidence="2">The sequence shown here is derived from an EMBL/GenBank/DDBJ whole genome shotgun (WGS) entry which is preliminary data.</text>
</comment>
<dbReference type="RefSeq" id="WP_251222455.1">
    <property type="nucleotide sequence ID" value="NZ_JAMBOL010000003.1"/>
</dbReference>
<dbReference type="InterPro" id="IPR029063">
    <property type="entry name" value="SAM-dependent_MTases_sf"/>
</dbReference>
<keyword evidence="2" id="KW-0489">Methyltransferase</keyword>
<reference evidence="2" key="1">
    <citation type="submission" date="2022-05" db="EMBL/GenBank/DDBJ databases">
        <title>Comparative Genomics of Spacecraft Associated Microbes.</title>
        <authorList>
            <person name="Tran M.T."/>
            <person name="Wright A."/>
            <person name="Seuylemezian A."/>
            <person name="Eisen J."/>
            <person name="Coil D."/>
        </authorList>
    </citation>
    <scope>NUCLEOTIDE SEQUENCE</scope>
    <source>
        <strain evidence="2">214.1.1</strain>
    </source>
</reference>
<keyword evidence="2" id="KW-0808">Transferase</keyword>
<organism evidence="2 3">
    <name type="scientific">Halalkalibacter oceani</name>
    <dbReference type="NCBI Taxonomy" id="1653776"/>
    <lineage>
        <taxon>Bacteria</taxon>
        <taxon>Bacillati</taxon>
        <taxon>Bacillota</taxon>
        <taxon>Bacilli</taxon>
        <taxon>Bacillales</taxon>
        <taxon>Bacillaceae</taxon>
        <taxon>Halalkalibacter</taxon>
    </lineage>
</organism>
<dbReference type="Gene3D" id="3.40.50.150">
    <property type="entry name" value="Vaccinia Virus protein VP39"/>
    <property type="match status" value="1"/>
</dbReference>
<dbReference type="Pfam" id="PF08241">
    <property type="entry name" value="Methyltransf_11"/>
    <property type="match status" value="1"/>
</dbReference>
<dbReference type="InterPro" id="IPR013216">
    <property type="entry name" value="Methyltransf_11"/>
</dbReference>
<accession>A0A9X2DMP9</accession>
<feature type="domain" description="Methyltransferase type 11" evidence="1">
    <location>
        <begin position="41"/>
        <end position="130"/>
    </location>
</feature>
<evidence type="ECO:0000313" key="2">
    <source>
        <dbReference type="EMBL" id="MCM3713651.1"/>
    </source>
</evidence>
<dbReference type="EMBL" id="JAMBOL010000003">
    <property type="protein sequence ID" value="MCM3713651.1"/>
    <property type="molecule type" value="Genomic_DNA"/>
</dbReference>
<sequence>MAMAKADKWNANLYDNKHAFVSQYGETLIGLLAPAEGEKILDLGCGTGDLTNQLSERGAIVTGVDQSTNMIDQAEQKYPHLQFDVMDGAELTYREQFDAVFSNAALHWMKKPEPVLAGIYRALKPGGRFVAEFGGQDNVAMVTNELRNEFEKRGMTDFSSRYPWYFPSIGDYTGKMEEAGFFVTFAEHIDRPTPLEGEEGLRNWLVMFAASFFEGIEEGLRQEIVKAVEQNLRATLYQETGWVADYKRIRVIGKKQ</sequence>
<proteinExistence type="predicted"/>
<dbReference type="PANTHER" id="PTHR43861">
    <property type="entry name" value="TRANS-ACONITATE 2-METHYLTRANSFERASE-RELATED"/>
    <property type="match status" value="1"/>
</dbReference>
<dbReference type="SUPFAM" id="SSF53335">
    <property type="entry name" value="S-adenosyl-L-methionine-dependent methyltransferases"/>
    <property type="match status" value="1"/>
</dbReference>
<dbReference type="Proteomes" id="UP001139179">
    <property type="component" value="Unassembled WGS sequence"/>
</dbReference>
<protein>
    <submittedName>
        <fullName evidence="2">Methyltransferase domain-containing protein</fullName>
    </submittedName>
</protein>
<gene>
    <name evidence="2" type="ORF">M3202_06105</name>
</gene>
<dbReference type="GO" id="GO:0032259">
    <property type="term" value="P:methylation"/>
    <property type="evidence" value="ECO:0007669"/>
    <property type="project" value="UniProtKB-KW"/>
</dbReference>
<evidence type="ECO:0000313" key="3">
    <source>
        <dbReference type="Proteomes" id="UP001139179"/>
    </source>
</evidence>
<dbReference type="AlphaFoldDB" id="A0A9X2DMP9"/>
<evidence type="ECO:0000259" key="1">
    <source>
        <dbReference type="Pfam" id="PF08241"/>
    </source>
</evidence>